<comment type="caution">
    <text evidence="2">The sequence shown here is derived from an EMBL/GenBank/DDBJ whole genome shotgun (WGS) entry which is preliminary data.</text>
</comment>
<evidence type="ECO:0000256" key="1">
    <source>
        <dbReference type="SAM" id="MobiDB-lite"/>
    </source>
</evidence>
<name>A0A6G1EIS8_9ORYZ</name>
<reference evidence="2 3" key="1">
    <citation type="submission" date="2019-11" db="EMBL/GenBank/DDBJ databases">
        <title>Whole genome sequence of Oryza granulata.</title>
        <authorList>
            <person name="Li W."/>
        </authorList>
    </citation>
    <scope>NUCLEOTIDE SEQUENCE [LARGE SCALE GENOMIC DNA]</scope>
    <source>
        <strain evidence="3">cv. Menghai</strain>
        <tissue evidence="2">Leaf</tissue>
    </source>
</reference>
<dbReference type="AlphaFoldDB" id="A0A6G1EIS8"/>
<protein>
    <submittedName>
        <fullName evidence="2">Uncharacterized protein</fullName>
    </submittedName>
</protein>
<gene>
    <name evidence="2" type="ORF">E2562_010210</name>
</gene>
<proteinExistence type="predicted"/>
<dbReference type="Proteomes" id="UP000479710">
    <property type="component" value="Unassembled WGS sequence"/>
</dbReference>
<feature type="region of interest" description="Disordered" evidence="1">
    <location>
        <begin position="20"/>
        <end position="50"/>
    </location>
</feature>
<evidence type="ECO:0000313" key="3">
    <source>
        <dbReference type="Proteomes" id="UP000479710"/>
    </source>
</evidence>
<accession>A0A6G1EIS8</accession>
<sequence length="104" mass="11348">MARRECREEGRERVVALRRGGYGGGRAEDKGPTPYRQEALHHATPPSVLHGRGTLHQADKHLITSPSCSFARNTIVATTASSPAINMHKVRAMQVAEDVNFAMA</sequence>
<dbReference type="EMBL" id="SPHZ02000003">
    <property type="protein sequence ID" value="KAF0924571.1"/>
    <property type="molecule type" value="Genomic_DNA"/>
</dbReference>
<keyword evidence="3" id="KW-1185">Reference proteome</keyword>
<organism evidence="2 3">
    <name type="scientific">Oryza meyeriana var. granulata</name>
    <dbReference type="NCBI Taxonomy" id="110450"/>
    <lineage>
        <taxon>Eukaryota</taxon>
        <taxon>Viridiplantae</taxon>
        <taxon>Streptophyta</taxon>
        <taxon>Embryophyta</taxon>
        <taxon>Tracheophyta</taxon>
        <taxon>Spermatophyta</taxon>
        <taxon>Magnoliopsida</taxon>
        <taxon>Liliopsida</taxon>
        <taxon>Poales</taxon>
        <taxon>Poaceae</taxon>
        <taxon>BOP clade</taxon>
        <taxon>Oryzoideae</taxon>
        <taxon>Oryzeae</taxon>
        <taxon>Oryzinae</taxon>
        <taxon>Oryza</taxon>
        <taxon>Oryza meyeriana</taxon>
    </lineage>
</organism>
<evidence type="ECO:0000313" key="2">
    <source>
        <dbReference type="EMBL" id="KAF0924571.1"/>
    </source>
</evidence>